<accession>A0ABW3Z8W5</accession>
<dbReference type="RefSeq" id="WP_378775933.1">
    <property type="nucleotide sequence ID" value="NZ_JBHTMX010000115.1"/>
</dbReference>
<feature type="domain" description="MurNAc-LAA" evidence="4">
    <location>
        <begin position="235"/>
        <end position="390"/>
    </location>
</feature>
<dbReference type="EC" id="3.5.1.28" evidence="2"/>
<protein>
    <recommendedName>
        <fullName evidence="2">N-acetylmuramoyl-L-alanine amidase</fullName>
        <ecNumber evidence="2">3.5.1.28</ecNumber>
    </recommendedName>
</protein>
<evidence type="ECO:0000256" key="1">
    <source>
        <dbReference type="ARBA" id="ARBA00001561"/>
    </source>
</evidence>
<dbReference type="CDD" id="cd02696">
    <property type="entry name" value="MurNAc-LAA"/>
    <property type="match status" value="1"/>
</dbReference>
<dbReference type="InterPro" id="IPR050695">
    <property type="entry name" value="N-acetylmuramoyl_amidase_3"/>
</dbReference>
<reference evidence="6" key="1">
    <citation type="journal article" date="2019" name="Int. J. Syst. Evol. Microbiol.">
        <title>The Global Catalogue of Microorganisms (GCM) 10K type strain sequencing project: providing services to taxonomists for standard genome sequencing and annotation.</title>
        <authorList>
            <consortium name="The Broad Institute Genomics Platform"/>
            <consortium name="The Broad Institute Genome Sequencing Center for Infectious Disease"/>
            <person name="Wu L."/>
            <person name="Ma J."/>
        </authorList>
    </citation>
    <scope>NUCLEOTIDE SEQUENCE [LARGE SCALE GENOMIC DNA]</scope>
    <source>
        <strain evidence="6">CCUG 61696</strain>
    </source>
</reference>
<dbReference type="SUPFAM" id="SSF53187">
    <property type="entry name" value="Zn-dependent exopeptidases"/>
    <property type="match status" value="1"/>
</dbReference>
<evidence type="ECO:0000313" key="6">
    <source>
        <dbReference type="Proteomes" id="UP001597171"/>
    </source>
</evidence>
<name>A0ABW3Z8W5_9HYPH</name>
<dbReference type="InterPro" id="IPR002508">
    <property type="entry name" value="MurNAc-LAA_cat"/>
</dbReference>
<sequence>MIRLLILALAVVGGLWSGAPARAVEAGVRATPVATDSRLAGDDERTRLVIDLTAATPIRAFALADPYRVVIDLPEVTFRLPEKAGEQGRGLIAAYRFGMFAPGRSRIVVDVIRPVAIDKAFVLEPVEGQPARLVLDLTPTDRKSFLRAMAQAPAPDVTGATPAPKASPAHGLPLVVIDPGHGGVDPGAAGPGDVSEKDIVLAFARRLKEKLEASGERKVVLTRDDDSFISLPDRVNVAREHAAALMISIHADTLSNPFGVRGATVYTLSDKASDKEAERLAEKENRADLIAGLDLSDEPEDVAGILFDLTMRETRGFTADFARRLVKDLKSAATLNKNPLRSAGFRVLRAPDVPSVLLELGYLSSKEDAKQLMSEAWRDKATDAVAKAVDGYFETRVAAGSPGRLN</sequence>
<dbReference type="PANTHER" id="PTHR30404:SF0">
    <property type="entry name" value="N-ACETYLMURAMOYL-L-ALANINE AMIDASE AMIC"/>
    <property type="match status" value="1"/>
</dbReference>
<comment type="caution">
    <text evidence="5">The sequence shown here is derived from an EMBL/GenBank/DDBJ whole genome shotgun (WGS) entry which is preliminary data.</text>
</comment>
<dbReference type="EMBL" id="JBHTMX010000115">
    <property type="protein sequence ID" value="MFD1332723.1"/>
    <property type="molecule type" value="Genomic_DNA"/>
</dbReference>
<dbReference type="Gene3D" id="3.40.630.40">
    <property type="entry name" value="Zn-dependent exopeptidases"/>
    <property type="match status" value="1"/>
</dbReference>
<dbReference type="SMART" id="SM00646">
    <property type="entry name" value="Ami_3"/>
    <property type="match status" value="1"/>
</dbReference>
<dbReference type="InterPro" id="IPR021731">
    <property type="entry name" value="AMIN_dom"/>
</dbReference>
<evidence type="ECO:0000259" key="4">
    <source>
        <dbReference type="SMART" id="SM00646"/>
    </source>
</evidence>
<keyword evidence="3" id="KW-0378">Hydrolase</keyword>
<evidence type="ECO:0000256" key="2">
    <source>
        <dbReference type="ARBA" id="ARBA00011901"/>
    </source>
</evidence>
<dbReference type="Gene3D" id="2.60.40.3500">
    <property type="match status" value="1"/>
</dbReference>
<dbReference type="Pfam" id="PF01520">
    <property type="entry name" value="Amidase_3"/>
    <property type="match status" value="1"/>
</dbReference>
<evidence type="ECO:0000313" key="5">
    <source>
        <dbReference type="EMBL" id="MFD1332723.1"/>
    </source>
</evidence>
<organism evidence="5 6">
    <name type="scientific">Methylopila musalis</name>
    <dbReference type="NCBI Taxonomy" id="1134781"/>
    <lineage>
        <taxon>Bacteria</taxon>
        <taxon>Pseudomonadati</taxon>
        <taxon>Pseudomonadota</taxon>
        <taxon>Alphaproteobacteria</taxon>
        <taxon>Hyphomicrobiales</taxon>
        <taxon>Methylopilaceae</taxon>
        <taxon>Methylopila</taxon>
    </lineage>
</organism>
<evidence type="ECO:0000256" key="3">
    <source>
        <dbReference type="ARBA" id="ARBA00022801"/>
    </source>
</evidence>
<dbReference type="PANTHER" id="PTHR30404">
    <property type="entry name" value="N-ACETYLMURAMOYL-L-ALANINE AMIDASE"/>
    <property type="match status" value="1"/>
</dbReference>
<proteinExistence type="predicted"/>
<comment type="catalytic activity">
    <reaction evidence="1">
        <text>Hydrolyzes the link between N-acetylmuramoyl residues and L-amino acid residues in certain cell-wall glycopeptides.</text>
        <dbReference type="EC" id="3.5.1.28"/>
    </reaction>
</comment>
<dbReference type="Proteomes" id="UP001597171">
    <property type="component" value="Unassembled WGS sequence"/>
</dbReference>
<gene>
    <name evidence="5" type="ORF">ACFQ4O_12015</name>
</gene>
<keyword evidence="6" id="KW-1185">Reference proteome</keyword>
<dbReference type="Pfam" id="PF11741">
    <property type="entry name" value="AMIN"/>
    <property type="match status" value="1"/>
</dbReference>